<keyword evidence="4 6" id="KW-1133">Transmembrane helix</keyword>
<dbReference type="Pfam" id="PF03239">
    <property type="entry name" value="FTR1"/>
    <property type="match status" value="1"/>
</dbReference>
<feature type="transmembrane region" description="Helical" evidence="6">
    <location>
        <begin position="254"/>
        <end position="273"/>
    </location>
</feature>
<evidence type="ECO:0000256" key="1">
    <source>
        <dbReference type="ARBA" id="ARBA00004141"/>
    </source>
</evidence>
<feature type="transmembrane region" description="Helical" evidence="6">
    <location>
        <begin position="37"/>
        <end position="58"/>
    </location>
</feature>
<feature type="transmembrane region" description="Helical" evidence="6">
    <location>
        <begin position="12"/>
        <end position="30"/>
    </location>
</feature>
<dbReference type="InterPro" id="IPR004923">
    <property type="entry name" value="FTR1/Fip1/EfeU"/>
</dbReference>
<keyword evidence="5 6" id="KW-0472">Membrane</keyword>
<feature type="transmembrane region" description="Helical" evidence="6">
    <location>
        <begin position="112"/>
        <end position="136"/>
    </location>
</feature>
<reference evidence="7 8" key="1">
    <citation type="submission" date="2015-09" db="EMBL/GenBank/DDBJ databases">
        <title>A metagenomics-based metabolic model of nitrate-dependent anaerobic oxidation of methane by Methanoperedens-like archaea.</title>
        <authorList>
            <person name="Arshad A."/>
            <person name="Speth D.R."/>
            <person name="De Graaf R.M."/>
            <person name="Op Den Camp H.J."/>
            <person name="Jetten M.S."/>
            <person name="Welte C.U."/>
        </authorList>
    </citation>
    <scope>NUCLEOTIDE SEQUENCE [LARGE SCALE GENOMIC DNA]</scope>
</reference>
<feature type="transmembrane region" description="Helical" evidence="6">
    <location>
        <begin position="177"/>
        <end position="197"/>
    </location>
</feature>
<comment type="similarity">
    <text evidence="2">Belongs to the oxidase-dependent Fe transporter (OFeT) (TC 9.A.10.1) family.</text>
</comment>
<feature type="transmembrane region" description="Helical" evidence="6">
    <location>
        <begin position="70"/>
        <end position="91"/>
    </location>
</feature>
<dbReference type="GO" id="GO:0015093">
    <property type="term" value="F:ferrous iron transmembrane transporter activity"/>
    <property type="evidence" value="ECO:0007669"/>
    <property type="project" value="TreeGrafter"/>
</dbReference>
<evidence type="ECO:0000256" key="3">
    <source>
        <dbReference type="ARBA" id="ARBA00022692"/>
    </source>
</evidence>
<organism evidence="7 8">
    <name type="scientific">Candidatus Methanoperedens nitratireducens</name>
    <dbReference type="NCBI Taxonomy" id="1392998"/>
    <lineage>
        <taxon>Archaea</taxon>
        <taxon>Methanobacteriati</taxon>
        <taxon>Methanobacteriota</taxon>
        <taxon>Stenosarchaea group</taxon>
        <taxon>Methanomicrobia</taxon>
        <taxon>Methanosarcinales</taxon>
        <taxon>ANME-2 cluster</taxon>
        <taxon>Candidatus Methanoperedentaceae</taxon>
        <taxon>Candidatus Methanoperedens</taxon>
    </lineage>
</organism>
<keyword evidence="3 6" id="KW-0812">Transmembrane</keyword>
<name>A0A0N8KRF8_9EURY</name>
<feature type="transmembrane region" description="Helical" evidence="6">
    <location>
        <begin position="148"/>
        <end position="170"/>
    </location>
</feature>
<dbReference type="PANTHER" id="PTHR31632:SF2">
    <property type="entry name" value="PLASMA MEMBRANE IRON PERMEASE"/>
    <property type="match status" value="1"/>
</dbReference>
<dbReference type="GO" id="GO:0033573">
    <property type="term" value="C:high-affinity iron permease complex"/>
    <property type="evidence" value="ECO:0007669"/>
    <property type="project" value="InterPro"/>
</dbReference>
<evidence type="ECO:0000256" key="4">
    <source>
        <dbReference type="ARBA" id="ARBA00022989"/>
    </source>
</evidence>
<evidence type="ECO:0000256" key="5">
    <source>
        <dbReference type="ARBA" id="ARBA00023136"/>
    </source>
</evidence>
<protein>
    <submittedName>
        <fullName evidence="7">Iron permease FTR1 family protein</fullName>
    </submittedName>
</protein>
<evidence type="ECO:0000256" key="6">
    <source>
        <dbReference type="SAM" id="Phobius"/>
    </source>
</evidence>
<sequence length="275" mass="30072">MLASFLITFREGLEAALIIGIIAAYVAKLGRKDLNRYINIGIISALVASLAVAFLFKLVYGELQGTAEQLFEGAAALTAAIVLTYMIFWMAQNSKQIKGEVQEKIDLSISKGQMFGIAALSFVAVFREGVETVLFLGTLAIQSPADTIAGFILGLALVIVLSFIMFKGIYRLDVSRFFRYTSILLILFSAGLAATAVHEFNEAGIIPEIVEHIWDINPPLNPDGSYPPLHENGFIGGSLKALIGYNGNPSLTEVMAYIGYWIIIGLFVYRSYLKR</sequence>
<dbReference type="AlphaFoldDB" id="A0A0N8KRF8"/>
<dbReference type="EMBL" id="LKCM01000053">
    <property type="protein sequence ID" value="KPQ44818.1"/>
    <property type="molecule type" value="Genomic_DNA"/>
</dbReference>
<dbReference type="PANTHER" id="PTHR31632">
    <property type="entry name" value="IRON TRANSPORTER FTH1"/>
    <property type="match status" value="1"/>
</dbReference>
<proteinExistence type="inferred from homology"/>
<evidence type="ECO:0000256" key="2">
    <source>
        <dbReference type="ARBA" id="ARBA00008333"/>
    </source>
</evidence>
<gene>
    <name evidence="7" type="ORF">MPEBLZ_00596</name>
</gene>
<evidence type="ECO:0000313" key="8">
    <source>
        <dbReference type="Proteomes" id="UP000050360"/>
    </source>
</evidence>
<accession>A0A0N8KRF8</accession>
<dbReference type="Proteomes" id="UP000050360">
    <property type="component" value="Unassembled WGS sequence"/>
</dbReference>
<comment type="subcellular location">
    <subcellularLocation>
        <location evidence="1">Membrane</location>
        <topology evidence="1">Multi-pass membrane protein</topology>
    </subcellularLocation>
</comment>
<comment type="caution">
    <text evidence="7">The sequence shown here is derived from an EMBL/GenBank/DDBJ whole genome shotgun (WGS) entry which is preliminary data.</text>
</comment>
<evidence type="ECO:0000313" key="7">
    <source>
        <dbReference type="EMBL" id="KPQ44818.1"/>
    </source>
</evidence>